<comment type="caution">
    <text evidence="1">The sequence shown here is derived from an EMBL/GenBank/DDBJ whole genome shotgun (WGS) entry which is preliminary data.</text>
</comment>
<gene>
    <name evidence="1" type="ORF">SMN809_LOCUS78015</name>
</gene>
<accession>A0A8S3J362</accession>
<evidence type="ECO:0000313" key="1">
    <source>
        <dbReference type="EMBL" id="CAF5209922.1"/>
    </source>
</evidence>
<organism evidence="1 2">
    <name type="scientific">Rotaria magnacalcarata</name>
    <dbReference type="NCBI Taxonomy" id="392030"/>
    <lineage>
        <taxon>Eukaryota</taxon>
        <taxon>Metazoa</taxon>
        <taxon>Spiralia</taxon>
        <taxon>Gnathifera</taxon>
        <taxon>Rotifera</taxon>
        <taxon>Eurotatoria</taxon>
        <taxon>Bdelloidea</taxon>
        <taxon>Philodinida</taxon>
        <taxon>Philodinidae</taxon>
        <taxon>Rotaria</taxon>
    </lineage>
</organism>
<reference evidence="1" key="1">
    <citation type="submission" date="2021-02" db="EMBL/GenBank/DDBJ databases">
        <authorList>
            <person name="Nowell W R."/>
        </authorList>
    </citation>
    <scope>NUCLEOTIDE SEQUENCE</scope>
</reference>
<dbReference type="EMBL" id="CAJOBI010338775">
    <property type="protein sequence ID" value="CAF5209922.1"/>
    <property type="molecule type" value="Genomic_DNA"/>
</dbReference>
<evidence type="ECO:0000313" key="2">
    <source>
        <dbReference type="Proteomes" id="UP000676336"/>
    </source>
</evidence>
<dbReference type="AlphaFoldDB" id="A0A8S3J362"/>
<feature type="non-terminal residue" evidence="1">
    <location>
        <position position="1"/>
    </location>
</feature>
<protein>
    <submittedName>
        <fullName evidence="1">Uncharacterized protein</fullName>
    </submittedName>
</protein>
<name>A0A8S3J362_9BILA</name>
<sequence length="108" mass="12077">MLGVFSLNHSGVQLVSFVFLTNHLNIRFDEIIVKPCVRIFAVPNQPALLVHTKKDAFIYTGPDYSVLLRTSFTNLNETILGSGLCGQRLLMFCHVQGLITPRAQDLMT</sequence>
<proteinExistence type="predicted"/>
<dbReference type="Proteomes" id="UP000676336">
    <property type="component" value="Unassembled WGS sequence"/>
</dbReference>